<reference evidence="4 5" key="1">
    <citation type="submission" date="2019-08" db="EMBL/GenBank/DDBJ databases">
        <title>Draft genome sequences of two oriental melons (Cucumis melo L. var makuwa).</title>
        <authorList>
            <person name="Kwon S.-Y."/>
        </authorList>
    </citation>
    <scope>NUCLEOTIDE SEQUENCE [LARGE SCALE GENOMIC DNA]</scope>
    <source>
        <strain evidence="5">cv. Chang Bougi</strain>
        <strain evidence="4">cv. SW 3</strain>
        <tissue evidence="3">Leaf</tissue>
    </source>
</reference>
<dbReference type="EMBL" id="SSTD01005075">
    <property type="protein sequence ID" value="TYK22311.1"/>
    <property type="molecule type" value="Genomic_DNA"/>
</dbReference>
<feature type="compositionally biased region" description="Polar residues" evidence="1">
    <location>
        <begin position="66"/>
        <end position="77"/>
    </location>
</feature>
<dbReference type="AlphaFoldDB" id="A0A5D3DF45"/>
<accession>A0A5D3DF45</accession>
<evidence type="ECO:0000313" key="3">
    <source>
        <dbReference type="EMBL" id="TYK22311.1"/>
    </source>
</evidence>
<dbReference type="Proteomes" id="UP000321947">
    <property type="component" value="Unassembled WGS sequence"/>
</dbReference>
<evidence type="ECO:0000313" key="2">
    <source>
        <dbReference type="EMBL" id="KAA0055420.1"/>
    </source>
</evidence>
<organism evidence="3 5">
    <name type="scientific">Cucumis melo var. makuwa</name>
    <name type="common">Oriental melon</name>
    <dbReference type="NCBI Taxonomy" id="1194695"/>
    <lineage>
        <taxon>Eukaryota</taxon>
        <taxon>Viridiplantae</taxon>
        <taxon>Streptophyta</taxon>
        <taxon>Embryophyta</taxon>
        <taxon>Tracheophyta</taxon>
        <taxon>Spermatophyta</taxon>
        <taxon>Magnoliopsida</taxon>
        <taxon>eudicotyledons</taxon>
        <taxon>Gunneridae</taxon>
        <taxon>Pentapetalae</taxon>
        <taxon>rosids</taxon>
        <taxon>fabids</taxon>
        <taxon>Cucurbitales</taxon>
        <taxon>Cucurbitaceae</taxon>
        <taxon>Benincaseae</taxon>
        <taxon>Cucumis</taxon>
    </lineage>
</organism>
<comment type="caution">
    <text evidence="3">The sequence shown here is derived from an EMBL/GenBank/DDBJ whole genome shotgun (WGS) entry which is preliminary data.</text>
</comment>
<evidence type="ECO:0000313" key="5">
    <source>
        <dbReference type="Proteomes" id="UP000321947"/>
    </source>
</evidence>
<dbReference type="EMBL" id="SSTE01008544">
    <property type="protein sequence ID" value="KAA0055420.1"/>
    <property type="molecule type" value="Genomic_DNA"/>
</dbReference>
<protein>
    <submittedName>
        <fullName evidence="3">Uncharacterized protein</fullName>
    </submittedName>
</protein>
<name>A0A5D3DF45_CUCMM</name>
<proteinExistence type="predicted"/>
<sequence>MFVIQLLLGNDQAFAVRSTTLIHRPSRSDQTSLSCFAVSDQLLLRDDQILPSDPRPSRSDRTSTSCITVNDPTSTRGQSSIDVRSTVLVEVIGHLCCASLSAVQLRLKDDQAFAIRSTALVGAIRHLRRALQSMIQLLLKDDRAFTVRSTVLVGTVKHFYYASPSTI</sequence>
<evidence type="ECO:0000313" key="4">
    <source>
        <dbReference type="Proteomes" id="UP000321393"/>
    </source>
</evidence>
<dbReference type="Proteomes" id="UP000321393">
    <property type="component" value="Unassembled WGS sequence"/>
</dbReference>
<gene>
    <name evidence="3" type="ORF">E5676_scaffold1428G00140</name>
    <name evidence="2" type="ORF">E6C27_scaffold80G002720</name>
</gene>
<evidence type="ECO:0000256" key="1">
    <source>
        <dbReference type="SAM" id="MobiDB-lite"/>
    </source>
</evidence>
<feature type="region of interest" description="Disordered" evidence="1">
    <location>
        <begin position="48"/>
        <end position="77"/>
    </location>
</feature>